<dbReference type="GO" id="GO:0019264">
    <property type="term" value="P:glycine biosynthetic process from serine"/>
    <property type="evidence" value="ECO:0007669"/>
    <property type="project" value="UniProtKB-UniRule"/>
</dbReference>
<dbReference type="Gene3D" id="3.90.1150.10">
    <property type="entry name" value="Aspartate Aminotransferase, domain 1"/>
    <property type="match status" value="1"/>
</dbReference>
<comment type="pathway">
    <text evidence="10">One-carbon metabolism; tetrahydrofolate interconversion.</text>
</comment>
<evidence type="ECO:0000259" key="12">
    <source>
        <dbReference type="Pfam" id="PF00464"/>
    </source>
</evidence>
<dbReference type="UniPathway" id="UPA00288">
    <property type="reaction ID" value="UER01023"/>
</dbReference>
<dbReference type="FunFam" id="3.40.640.10:FF:000001">
    <property type="entry name" value="Serine hydroxymethyltransferase"/>
    <property type="match status" value="1"/>
</dbReference>
<comment type="similarity">
    <text evidence="3 10">Belongs to the SHMT family.</text>
</comment>
<evidence type="ECO:0000256" key="1">
    <source>
        <dbReference type="ARBA" id="ARBA00001933"/>
    </source>
</evidence>
<dbReference type="PIRSF" id="PIRSF000412">
    <property type="entry name" value="SHMT"/>
    <property type="match status" value="1"/>
</dbReference>
<dbReference type="HAMAP" id="MF_00051">
    <property type="entry name" value="SHMT"/>
    <property type="match status" value="1"/>
</dbReference>
<dbReference type="CDD" id="cd00378">
    <property type="entry name" value="SHMT"/>
    <property type="match status" value="1"/>
</dbReference>
<feature type="domain" description="Serine hydroxymethyltransferase-like" evidence="12">
    <location>
        <begin position="11"/>
        <end position="392"/>
    </location>
</feature>
<feature type="binding site" evidence="10">
    <location>
        <begin position="127"/>
        <end position="129"/>
    </location>
    <ligand>
        <name>(6S)-5,6,7,8-tetrahydrofolate</name>
        <dbReference type="ChEBI" id="CHEBI:57453"/>
    </ligand>
</feature>
<dbReference type="GO" id="GO:0008168">
    <property type="term" value="F:methyltransferase activity"/>
    <property type="evidence" value="ECO:0007669"/>
    <property type="project" value="UniProtKB-KW"/>
</dbReference>
<keyword evidence="6 10" id="KW-0554">One-carbon metabolism</keyword>
<comment type="cofactor">
    <cofactor evidence="1 10 11">
        <name>pyridoxal 5'-phosphate</name>
        <dbReference type="ChEBI" id="CHEBI:597326"/>
    </cofactor>
</comment>
<dbReference type="NCBIfam" id="NF000586">
    <property type="entry name" value="PRK00011.1"/>
    <property type="match status" value="1"/>
</dbReference>
<dbReference type="STRING" id="38302.SAMN04488535_0196"/>
<dbReference type="InterPro" id="IPR015421">
    <property type="entry name" value="PyrdxlP-dep_Trfase_major"/>
</dbReference>
<dbReference type="EC" id="2.1.2.1" evidence="10"/>
<dbReference type="Proteomes" id="UP000199350">
    <property type="component" value="Chromosome I"/>
</dbReference>
<evidence type="ECO:0000256" key="7">
    <source>
        <dbReference type="ARBA" id="ARBA00022679"/>
    </source>
</evidence>
<dbReference type="InterPro" id="IPR015424">
    <property type="entry name" value="PyrdxlP-dep_Trfase"/>
</dbReference>
<dbReference type="GO" id="GO:0035999">
    <property type="term" value="P:tetrahydrofolate interconversion"/>
    <property type="evidence" value="ECO:0007669"/>
    <property type="project" value="UniProtKB-UniRule"/>
</dbReference>
<gene>
    <name evidence="10" type="primary">glyA</name>
    <name evidence="13" type="ORF">SAMN04488535_0196</name>
</gene>
<dbReference type="PANTHER" id="PTHR11680:SF35">
    <property type="entry name" value="SERINE HYDROXYMETHYLTRANSFERASE 1"/>
    <property type="match status" value="1"/>
</dbReference>
<evidence type="ECO:0000256" key="8">
    <source>
        <dbReference type="ARBA" id="ARBA00022898"/>
    </source>
</evidence>
<dbReference type="Pfam" id="PF00464">
    <property type="entry name" value="SHMT"/>
    <property type="match status" value="1"/>
</dbReference>
<comment type="catalytic activity">
    <reaction evidence="10">
        <text>(6R)-5,10-methylene-5,6,7,8-tetrahydrofolate + glycine + H2O = (6S)-5,6,7,8-tetrahydrofolate + L-serine</text>
        <dbReference type="Rhea" id="RHEA:15481"/>
        <dbReference type="ChEBI" id="CHEBI:15377"/>
        <dbReference type="ChEBI" id="CHEBI:15636"/>
        <dbReference type="ChEBI" id="CHEBI:33384"/>
        <dbReference type="ChEBI" id="CHEBI:57305"/>
        <dbReference type="ChEBI" id="CHEBI:57453"/>
        <dbReference type="EC" id="2.1.2.1"/>
    </reaction>
</comment>
<dbReference type="UniPathway" id="UPA00193"/>
<dbReference type="PANTHER" id="PTHR11680">
    <property type="entry name" value="SERINE HYDROXYMETHYLTRANSFERASE"/>
    <property type="match status" value="1"/>
</dbReference>
<dbReference type="Gene3D" id="3.40.640.10">
    <property type="entry name" value="Type I PLP-dependent aspartate aminotransferase-like (Major domain)"/>
    <property type="match status" value="1"/>
</dbReference>
<dbReference type="GO" id="GO:0030170">
    <property type="term" value="F:pyridoxal phosphate binding"/>
    <property type="evidence" value="ECO:0007669"/>
    <property type="project" value="UniProtKB-UniRule"/>
</dbReference>
<evidence type="ECO:0000256" key="2">
    <source>
        <dbReference type="ARBA" id="ARBA00004496"/>
    </source>
</evidence>
<dbReference type="GO" id="GO:0032259">
    <property type="term" value="P:methylation"/>
    <property type="evidence" value="ECO:0007669"/>
    <property type="project" value="UniProtKB-KW"/>
</dbReference>
<dbReference type="EMBL" id="LT629700">
    <property type="protein sequence ID" value="SDL62354.1"/>
    <property type="molecule type" value="Genomic_DNA"/>
</dbReference>
<dbReference type="GO" id="GO:0005829">
    <property type="term" value="C:cytosol"/>
    <property type="evidence" value="ECO:0007669"/>
    <property type="project" value="TreeGrafter"/>
</dbReference>
<comment type="subcellular location">
    <subcellularLocation>
        <location evidence="2 10">Cytoplasm</location>
    </subcellularLocation>
</comment>
<protein>
    <recommendedName>
        <fullName evidence="10">Serine hydroxymethyltransferase</fullName>
        <shortName evidence="10">SHMT</shortName>
        <shortName evidence="10">Serine methylase</shortName>
        <ecNumber evidence="10">2.1.2.1</ecNumber>
    </recommendedName>
</protein>
<feature type="binding site" evidence="10">
    <location>
        <position position="123"/>
    </location>
    <ligand>
        <name>(6S)-5,6,7,8-tetrahydrofolate</name>
        <dbReference type="ChEBI" id="CHEBI:57453"/>
    </ligand>
</feature>
<accession>A0A1G9LKH9</accession>
<keyword evidence="10" id="KW-0028">Amino-acid biosynthesis</keyword>
<evidence type="ECO:0000313" key="13">
    <source>
        <dbReference type="EMBL" id="SDL62354.1"/>
    </source>
</evidence>
<evidence type="ECO:0000256" key="6">
    <source>
        <dbReference type="ARBA" id="ARBA00022563"/>
    </source>
</evidence>
<name>A0A1G9LKH9_9CORY</name>
<comment type="caution">
    <text evidence="10">Lacks conserved residue(s) required for the propagation of feature annotation.</text>
</comment>
<keyword evidence="8 10" id="KW-0663">Pyridoxal phosphate</keyword>
<dbReference type="AlphaFoldDB" id="A0A1G9LKH9"/>
<dbReference type="InterPro" id="IPR049943">
    <property type="entry name" value="Ser_HO-MeTrfase-like"/>
</dbReference>
<feature type="modified residue" description="N6-(pyridoxal phosphate)lysine" evidence="10 11">
    <location>
        <position position="232"/>
    </location>
</feature>
<evidence type="ECO:0000256" key="11">
    <source>
        <dbReference type="PIRSR" id="PIRSR000412-50"/>
    </source>
</evidence>
<dbReference type="InterPro" id="IPR015422">
    <property type="entry name" value="PyrdxlP-dep_Trfase_small"/>
</dbReference>
<organism evidence="13 14">
    <name type="scientific">Corynebacterium mycetoides</name>
    <dbReference type="NCBI Taxonomy" id="38302"/>
    <lineage>
        <taxon>Bacteria</taxon>
        <taxon>Bacillati</taxon>
        <taxon>Actinomycetota</taxon>
        <taxon>Actinomycetes</taxon>
        <taxon>Mycobacteriales</taxon>
        <taxon>Corynebacteriaceae</taxon>
        <taxon>Corynebacterium</taxon>
    </lineage>
</organism>
<keyword evidence="5 10" id="KW-0963">Cytoplasm</keyword>
<dbReference type="InterPro" id="IPR001085">
    <property type="entry name" value="Ser_HO-MeTrfase"/>
</dbReference>
<evidence type="ECO:0000256" key="9">
    <source>
        <dbReference type="ARBA" id="ARBA00054606"/>
    </source>
</evidence>
<dbReference type="InterPro" id="IPR039429">
    <property type="entry name" value="SHMT-like_dom"/>
</dbReference>
<dbReference type="GO" id="GO:0004372">
    <property type="term" value="F:glycine hydroxymethyltransferase activity"/>
    <property type="evidence" value="ECO:0007669"/>
    <property type="project" value="UniProtKB-UniRule"/>
</dbReference>
<comment type="pathway">
    <text evidence="10">Amino-acid biosynthesis; glycine biosynthesis; glycine from L-serine: step 1/1.</text>
</comment>
<dbReference type="PROSITE" id="PS00096">
    <property type="entry name" value="SHMT"/>
    <property type="match status" value="1"/>
</dbReference>
<keyword evidence="14" id="KW-1185">Reference proteome</keyword>
<dbReference type="InterPro" id="IPR019798">
    <property type="entry name" value="Ser_HO-MeTrfase_PLP_BS"/>
</dbReference>
<dbReference type="SUPFAM" id="SSF53383">
    <property type="entry name" value="PLP-dependent transferases"/>
    <property type="match status" value="1"/>
</dbReference>
<evidence type="ECO:0000256" key="10">
    <source>
        <dbReference type="HAMAP-Rule" id="MF_00051"/>
    </source>
</evidence>
<evidence type="ECO:0000256" key="5">
    <source>
        <dbReference type="ARBA" id="ARBA00022490"/>
    </source>
</evidence>
<comment type="subunit">
    <text evidence="4 10">Homodimer.</text>
</comment>
<dbReference type="RefSeq" id="WP_092147573.1">
    <property type="nucleotide sequence ID" value="NZ_LT629700.1"/>
</dbReference>
<keyword evidence="7 10" id="KW-0808">Transferase</keyword>
<dbReference type="GO" id="GO:0042803">
    <property type="term" value="F:protein homodimerization activity"/>
    <property type="evidence" value="ECO:0007669"/>
    <property type="project" value="UniProtKB-ARBA"/>
</dbReference>
<sequence>MSEDVRYQDLASLDPEVHAAIVSELGRQRDTLEMIASENFVPRAVLQAQGSVLTNKYAEGYPGRRYYGGCEYVDVIEDLARDRAKEVFGAQYANVQPHSGAQANAAVLMALAEPGDTILGLDLAHGGHLTHGMKINFSGRLYNVAAYQVEEDTHLIDMDKLRAQAREVKPKVIIAGWSAYPRQQDFAEFRSIADEVGAYLWVDMAHFAGLVAAGLHPSPVPHAHVVSSTVHKTLGGPRSGFILTNDLELYKKLNSAVFPGQQGGPLMHAVAAKATAFKIAGTPEFKDRQTRTLGGARILAERLTREDAKAAGVDVVSGGTDVHLVLVDLRNSDMDGQQAEDLLHAVGITVNRNAVPFDPRPPKVTSGLRIGTSALATRGFGDEDFTEVADIIAETLIKGEGADREALGARVDKLAKKYPLYPKLESWKML</sequence>
<evidence type="ECO:0000256" key="4">
    <source>
        <dbReference type="ARBA" id="ARBA00011738"/>
    </source>
</evidence>
<comment type="function">
    <text evidence="9">Catalyzes the reversible interconversion of serine and glycine with tetrahydrofolate (THF) serving as the one-carbon carrier. This reaction serves as the major source of one-carbon groups required for the biosynthesis of purines, thymidylate, methionine, and other important biomolecules. Also exhibits THF-independent aldolase activity toward beta-hydroxyamino acids, producing glycine and aldehydes, via a retro-aldol mechanism. Thus, is able to catalyze the cleavage of L-allo-threonine.</text>
</comment>
<reference evidence="14" key="1">
    <citation type="submission" date="2016-10" db="EMBL/GenBank/DDBJ databases">
        <authorList>
            <person name="Varghese N."/>
            <person name="Submissions S."/>
        </authorList>
    </citation>
    <scope>NUCLEOTIDE SEQUENCE [LARGE SCALE GENOMIC DNA]</scope>
    <source>
        <strain evidence="14">DSM 20632</strain>
    </source>
</reference>
<keyword evidence="13" id="KW-0489">Methyltransferase</keyword>
<feature type="site" description="Plays an important role in substrate specificity" evidence="10">
    <location>
        <position position="231"/>
    </location>
</feature>
<dbReference type="OrthoDB" id="9803846at2"/>
<evidence type="ECO:0000313" key="14">
    <source>
        <dbReference type="Proteomes" id="UP000199350"/>
    </source>
</evidence>
<evidence type="ECO:0000256" key="3">
    <source>
        <dbReference type="ARBA" id="ARBA00006376"/>
    </source>
</evidence>
<proteinExistence type="inferred from homology"/>